<name>A0A383EN40_9ZZZZ</name>
<proteinExistence type="predicted"/>
<evidence type="ECO:0008006" key="2">
    <source>
        <dbReference type="Google" id="ProtNLM"/>
    </source>
</evidence>
<dbReference type="InterPro" id="IPR004838">
    <property type="entry name" value="NHTrfase_class1_PyrdxlP-BS"/>
</dbReference>
<evidence type="ECO:0000313" key="1">
    <source>
        <dbReference type="EMBL" id="SVE58267.1"/>
    </source>
</evidence>
<gene>
    <name evidence="1" type="ORF">METZ01_LOCUS511121</name>
</gene>
<organism evidence="1">
    <name type="scientific">marine metagenome</name>
    <dbReference type="NCBI Taxonomy" id="408172"/>
    <lineage>
        <taxon>unclassified sequences</taxon>
        <taxon>metagenomes</taxon>
        <taxon>ecological metagenomes</taxon>
    </lineage>
</organism>
<sequence length="171" mass="19782">MSEDVWHLLKEQRVSDTYYKRGSGKATQELEWLEATHRNWVHDIIDLSDFPYCYVTNGTTDAIHLWLYKEDRQWQYLQGEYEYPNLIDAGTEACIGYKKTFIDPHKVLYMSNPSAADGNFFDMEVNCPVVLDCTYISSTNIQTINVPPKTEQVFFSFSKGFGLIGQRLGLV</sequence>
<dbReference type="PROSITE" id="PS00105">
    <property type="entry name" value="AA_TRANSFER_CLASS_1"/>
    <property type="match status" value="1"/>
</dbReference>
<dbReference type="InterPro" id="IPR015424">
    <property type="entry name" value="PyrdxlP-dep_Trfase"/>
</dbReference>
<dbReference type="SUPFAM" id="SSF53383">
    <property type="entry name" value="PLP-dependent transferases"/>
    <property type="match status" value="1"/>
</dbReference>
<dbReference type="AlphaFoldDB" id="A0A383EN40"/>
<protein>
    <recommendedName>
        <fullName evidence="2">Aminotransferase class I/classII domain-containing protein</fullName>
    </recommendedName>
</protein>
<accession>A0A383EN40</accession>
<dbReference type="GO" id="GO:0030170">
    <property type="term" value="F:pyridoxal phosphate binding"/>
    <property type="evidence" value="ECO:0007669"/>
    <property type="project" value="InterPro"/>
</dbReference>
<dbReference type="EMBL" id="UINC01227402">
    <property type="protein sequence ID" value="SVE58267.1"/>
    <property type="molecule type" value="Genomic_DNA"/>
</dbReference>
<reference evidence="1" key="1">
    <citation type="submission" date="2018-05" db="EMBL/GenBank/DDBJ databases">
        <authorList>
            <person name="Lanie J.A."/>
            <person name="Ng W.-L."/>
            <person name="Kazmierczak K.M."/>
            <person name="Andrzejewski T.M."/>
            <person name="Davidsen T.M."/>
            <person name="Wayne K.J."/>
            <person name="Tettelin H."/>
            <person name="Glass J.I."/>
            <person name="Rusch D."/>
            <person name="Podicherti R."/>
            <person name="Tsui H.-C.T."/>
            <person name="Winkler M.E."/>
        </authorList>
    </citation>
    <scope>NUCLEOTIDE SEQUENCE</scope>
</reference>
<feature type="non-terminal residue" evidence="1">
    <location>
        <position position="171"/>
    </location>
</feature>
<dbReference type="GO" id="GO:0003824">
    <property type="term" value="F:catalytic activity"/>
    <property type="evidence" value="ECO:0007669"/>
    <property type="project" value="InterPro"/>
</dbReference>